<dbReference type="OrthoDB" id="438224at2759"/>
<accession>A0A2J6Q2Q0</accession>
<proteinExistence type="predicted"/>
<reference evidence="1 2" key="1">
    <citation type="submission" date="2016-05" db="EMBL/GenBank/DDBJ databases">
        <title>A degradative enzymes factory behind the ericoid mycorrhizal symbiosis.</title>
        <authorList>
            <consortium name="DOE Joint Genome Institute"/>
            <person name="Martino E."/>
            <person name="Morin E."/>
            <person name="Grelet G."/>
            <person name="Kuo A."/>
            <person name="Kohler A."/>
            <person name="Daghino S."/>
            <person name="Barry K."/>
            <person name="Choi C."/>
            <person name="Cichocki N."/>
            <person name="Clum A."/>
            <person name="Copeland A."/>
            <person name="Hainaut M."/>
            <person name="Haridas S."/>
            <person name="Labutti K."/>
            <person name="Lindquist E."/>
            <person name="Lipzen A."/>
            <person name="Khouja H.-R."/>
            <person name="Murat C."/>
            <person name="Ohm R."/>
            <person name="Olson A."/>
            <person name="Spatafora J."/>
            <person name="Veneault-Fourrey C."/>
            <person name="Henrissat B."/>
            <person name="Grigoriev I."/>
            <person name="Martin F."/>
            <person name="Perotto S."/>
        </authorList>
    </citation>
    <scope>NUCLEOTIDE SEQUENCE [LARGE SCALE GENOMIC DNA]</scope>
    <source>
        <strain evidence="1 2">UAMH 7357</strain>
    </source>
</reference>
<dbReference type="AlphaFoldDB" id="A0A2J6Q2Q0"/>
<evidence type="ECO:0000313" key="2">
    <source>
        <dbReference type="Proteomes" id="UP000235672"/>
    </source>
</evidence>
<dbReference type="Proteomes" id="UP000235672">
    <property type="component" value="Unassembled WGS sequence"/>
</dbReference>
<dbReference type="EMBL" id="KZ613484">
    <property type="protein sequence ID" value="PMD20496.1"/>
    <property type="molecule type" value="Genomic_DNA"/>
</dbReference>
<evidence type="ECO:0000313" key="1">
    <source>
        <dbReference type="EMBL" id="PMD20496.1"/>
    </source>
</evidence>
<organism evidence="1 2">
    <name type="scientific">Hyaloscypha hepaticicola</name>
    <dbReference type="NCBI Taxonomy" id="2082293"/>
    <lineage>
        <taxon>Eukaryota</taxon>
        <taxon>Fungi</taxon>
        <taxon>Dikarya</taxon>
        <taxon>Ascomycota</taxon>
        <taxon>Pezizomycotina</taxon>
        <taxon>Leotiomycetes</taxon>
        <taxon>Helotiales</taxon>
        <taxon>Hyaloscyphaceae</taxon>
        <taxon>Hyaloscypha</taxon>
    </lineage>
</organism>
<sequence>MHFRTSSALEKMTGGALKAVPNFLRGPNAGPAVMRNTLAVFTQPNMKEIVDLKTEMTYGEHIRLSDERHA</sequence>
<dbReference type="STRING" id="1745343.A0A2J6Q2Q0"/>
<gene>
    <name evidence="1" type="ORF">NA56DRAFT_646183</name>
</gene>
<protein>
    <submittedName>
        <fullName evidence="1">Uncharacterized protein</fullName>
    </submittedName>
</protein>
<name>A0A2J6Q2Q0_9HELO</name>
<keyword evidence="2" id="KW-1185">Reference proteome</keyword>